<dbReference type="EMBL" id="SGXA01000001">
    <property type="protein sequence ID" value="RZS74460.1"/>
    <property type="molecule type" value="Genomic_DNA"/>
</dbReference>
<feature type="coiled-coil region" evidence="1">
    <location>
        <begin position="92"/>
        <end position="153"/>
    </location>
</feature>
<keyword evidence="4" id="KW-1185">Reference proteome</keyword>
<evidence type="ECO:0000256" key="1">
    <source>
        <dbReference type="SAM" id="Coils"/>
    </source>
</evidence>
<dbReference type="OrthoDB" id="1489939at2"/>
<protein>
    <submittedName>
        <fullName evidence="3">Uncharacterized protein</fullName>
    </submittedName>
</protein>
<dbReference type="Proteomes" id="UP000293874">
    <property type="component" value="Unassembled WGS sequence"/>
</dbReference>
<organism evidence="3 4">
    <name type="scientific">Pseudobacter ginsenosidimutans</name>
    <dbReference type="NCBI Taxonomy" id="661488"/>
    <lineage>
        <taxon>Bacteria</taxon>
        <taxon>Pseudomonadati</taxon>
        <taxon>Bacteroidota</taxon>
        <taxon>Chitinophagia</taxon>
        <taxon>Chitinophagales</taxon>
        <taxon>Chitinophagaceae</taxon>
        <taxon>Pseudobacter</taxon>
    </lineage>
</organism>
<comment type="caution">
    <text evidence="3">The sequence shown here is derived from an EMBL/GenBank/DDBJ whole genome shotgun (WGS) entry which is preliminary data.</text>
</comment>
<accession>A0A4Q7MYY5</accession>
<proteinExistence type="predicted"/>
<name>A0A4Q7MYY5_9BACT</name>
<evidence type="ECO:0000256" key="2">
    <source>
        <dbReference type="SAM" id="MobiDB-lite"/>
    </source>
</evidence>
<dbReference type="AlphaFoldDB" id="A0A4Q7MYY5"/>
<evidence type="ECO:0000313" key="3">
    <source>
        <dbReference type="EMBL" id="RZS74460.1"/>
    </source>
</evidence>
<feature type="compositionally biased region" description="Acidic residues" evidence="2">
    <location>
        <begin position="676"/>
        <end position="692"/>
    </location>
</feature>
<dbReference type="RefSeq" id="WP_130538923.1">
    <property type="nucleotide sequence ID" value="NZ_CP042431.1"/>
</dbReference>
<gene>
    <name evidence="3" type="ORF">EV199_0308</name>
</gene>
<evidence type="ECO:0000313" key="4">
    <source>
        <dbReference type="Proteomes" id="UP000293874"/>
    </source>
</evidence>
<feature type="region of interest" description="Disordered" evidence="2">
    <location>
        <begin position="670"/>
        <end position="692"/>
    </location>
</feature>
<reference evidence="3 4" key="1">
    <citation type="submission" date="2019-02" db="EMBL/GenBank/DDBJ databases">
        <title>Genomic Encyclopedia of Type Strains, Phase IV (KMG-IV): sequencing the most valuable type-strain genomes for metagenomic binning, comparative biology and taxonomic classification.</title>
        <authorList>
            <person name="Goeker M."/>
        </authorList>
    </citation>
    <scope>NUCLEOTIDE SEQUENCE [LARGE SCALE GENOMIC DNA]</scope>
    <source>
        <strain evidence="3 4">DSM 18116</strain>
    </source>
</reference>
<sequence>MSLFKSFNPSDLDALPMNGDSMPDLEILEPTRLRSDFDISAPPVKADKMVQKAIDEICAIIVQDPWYDAGVTDKNSGDLQEKRQWKDDNDAKSEAIEARRRLEDNRNKLEDTNNQLKTLQPTSAEYKKLIKLKEELDAIIAKDEAQLEKFQEEVIVEKISRSSFAQLLLSHSKTYRKGRRRKAGKLSGSGGIFLPRQYWMKQELLAAGLTGEIGKTSARIRKSSIDNNLRLLLSNEPIYVACLYKAFTVDKVKDSDGFFNRVLLYSDQAQDEVNELVAEDYFESSHLDDEQVDKTAFLELIRNSRFSFASGRPATFMKTRISSMMKYGKLPKYVNDYFAQNEIPASKGTTEIKTKMVEYLYKLDLQISGDTLPPDQYDEYFANAYAYAAKLGASDSDPVRNVYSDISVDSFDFKVDYFDDEEGQYIDRKNILGAGVLFYTKVLSDDLGILRIADAILMAWTQGKLDIPQGETATKLYRYYKLRKERSTAEERAMFYKIVFNTGDAEVLENSVVNTEFAQLWTVLMNETVKYIQKFEANDNAFEYVSKIGVYHAIKNLQYNLSVFMSGMIKALLPEMYAQLQSAIDLLKRPEIVQQLGQGYQRNMWRVIERVSSEAFGVIPNVAALRTIAVKGHSIFTDIAQFDEASFPEERFRALLDNITEFITANGNVEDMLQNSEEDTETDPEEKDDWKF</sequence>
<keyword evidence="1" id="KW-0175">Coiled coil</keyword>